<proteinExistence type="inferred from homology"/>
<dbReference type="SUPFAM" id="SSF53850">
    <property type="entry name" value="Periplasmic binding protein-like II"/>
    <property type="match status" value="1"/>
</dbReference>
<dbReference type="InterPro" id="IPR005119">
    <property type="entry name" value="LysR_subst-bd"/>
</dbReference>
<dbReference type="RefSeq" id="WP_308981463.1">
    <property type="nucleotide sequence ID" value="NZ_JAVIDL010000014.1"/>
</dbReference>
<dbReference type="GO" id="GO:0005829">
    <property type="term" value="C:cytosol"/>
    <property type="evidence" value="ECO:0007669"/>
    <property type="project" value="TreeGrafter"/>
</dbReference>
<evidence type="ECO:0000256" key="2">
    <source>
        <dbReference type="ARBA" id="ARBA00023015"/>
    </source>
</evidence>
<dbReference type="InterPro" id="IPR050950">
    <property type="entry name" value="HTH-type_LysR_regulators"/>
</dbReference>
<dbReference type="CDD" id="cd05466">
    <property type="entry name" value="PBP2_LTTR_substrate"/>
    <property type="match status" value="1"/>
</dbReference>
<dbReference type="Pfam" id="PF03466">
    <property type="entry name" value="LysR_substrate"/>
    <property type="match status" value="1"/>
</dbReference>
<dbReference type="InterPro" id="IPR036390">
    <property type="entry name" value="WH_DNA-bd_sf"/>
</dbReference>
<dbReference type="InterPro" id="IPR000847">
    <property type="entry name" value="LysR_HTH_N"/>
</dbReference>
<dbReference type="PRINTS" id="PR00039">
    <property type="entry name" value="HTHLYSR"/>
</dbReference>
<keyword evidence="4" id="KW-0804">Transcription</keyword>
<dbReference type="AlphaFoldDB" id="A0AAW8J6W0"/>
<evidence type="ECO:0000256" key="3">
    <source>
        <dbReference type="ARBA" id="ARBA00023125"/>
    </source>
</evidence>
<name>A0AAW8J6W0_9GAMM</name>
<sequence length="290" mass="32784">MTLVQLEVFVSLAELKSFTLTAKQLAVSQSAISHALKALEQQWRVQLFYRNNNEVELTAIGLELAVYAREMLNISRALKQKIADTQGFKSGKISIGSFGASSSNVILPLIMEKFSALYPDVDILIEEGSDSQIKQWIAERKIDVGFVVLPEEHFDYYPLIEDTFVALIPKSIPLSKQRYVNLHELVEYPFLMTTAGSQPYIENLFQQKQLTPKIQGYFSQILSIVHMVNNQVGVSIVADLALDHHLLQHYTELVKLPLEPHVKRSIALAVKNKHQISPLIQEFIKIAQSI</sequence>
<dbReference type="Gene3D" id="3.40.190.290">
    <property type="match status" value="1"/>
</dbReference>
<dbReference type="Proteomes" id="UP001243844">
    <property type="component" value="Unassembled WGS sequence"/>
</dbReference>
<dbReference type="InterPro" id="IPR036388">
    <property type="entry name" value="WH-like_DNA-bd_sf"/>
</dbReference>
<comment type="caution">
    <text evidence="6">The sequence shown here is derived from an EMBL/GenBank/DDBJ whole genome shotgun (WGS) entry which is preliminary data.</text>
</comment>
<feature type="domain" description="HTH lysR-type" evidence="5">
    <location>
        <begin position="1"/>
        <end position="58"/>
    </location>
</feature>
<dbReference type="EMBL" id="JAVIDL010000014">
    <property type="protein sequence ID" value="MDQ8935851.1"/>
    <property type="molecule type" value="Genomic_DNA"/>
</dbReference>
<dbReference type="GO" id="GO:0003700">
    <property type="term" value="F:DNA-binding transcription factor activity"/>
    <property type="evidence" value="ECO:0007669"/>
    <property type="project" value="InterPro"/>
</dbReference>
<dbReference type="PANTHER" id="PTHR30419:SF24">
    <property type="entry name" value="HTH-TYPE TRANSCRIPTIONAL REGULATOR CZCR"/>
    <property type="match status" value="1"/>
</dbReference>
<dbReference type="Pfam" id="PF00126">
    <property type="entry name" value="HTH_1"/>
    <property type="match status" value="1"/>
</dbReference>
<dbReference type="Gene3D" id="1.10.10.10">
    <property type="entry name" value="Winged helix-like DNA-binding domain superfamily/Winged helix DNA-binding domain"/>
    <property type="match status" value="1"/>
</dbReference>
<dbReference type="GO" id="GO:0003677">
    <property type="term" value="F:DNA binding"/>
    <property type="evidence" value="ECO:0007669"/>
    <property type="project" value="UniProtKB-KW"/>
</dbReference>
<reference evidence="6" key="1">
    <citation type="submission" date="2023-08" db="EMBL/GenBank/DDBJ databases">
        <title>Emergence of clinically-relevant ST2 carbapenem-resistant Acinetobacter baumannii strains in hospital sewages in Zhejiang, East of China.</title>
        <authorList>
            <person name="Kaichao C."/>
            <person name="Zhang R."/>
        </authorList>
    </citation>
    <scope>NUCLEOTIDE SEQUENCE</scope>
    <source>
        <strain evidence="6">M-RB-37</strain>
    </source>
</reference>
<comment type="similarity">
    <text evidence="1">Belongs to the LysR transcriptional regulatory family.</text>
</comment>
<evidence type="ECO:0000256" key="4">
    <source>
        <dbReference type="ARBA" id="ARBA00023163"/>
    </source>
</evidence>
<dbReference type="PROSITE" id="PS50931">
    <property type="entry name" value="HTH_LYSR"/>
    <property type="match status" value="1"/>
</dbReference>
<evidence type="ECO:0000259" key="5">
    <source>
        <dbReference type="PROSITE" id="PS50931"/>
    </source>
</evidence>
<gene>
    <name evidence="6" type="ORF">RFH47_08915</name>
</gene>
<dbReference type="FunFam" id="1.10.10.10:FF:000001">
    <property type="entry name" value="LysR family transcriptional regulator"/>
    <property type="match status" value="1"/>
</dbReference>
<organism evidence="6 7">
    <name type="scientific">Acinetobacter rudis</name>
    <dbReference type="NCBI Taxonomy" id="632955"/>
    <lineage>
        <taxon>Bacteria</taxon>
        <taxon>Pseudomonadati</taxon>
        <taxon>Pseudomonadota</taxon>
        <taxon>Gammaproteobacteria</taxon>
        <taxon>Moraxellales</taxon>
        <taxon>Moraxellaceae</taxon>
        <taxon>Acinetobacter</taxon>
    </lineage>
</organism>
<evidence type="ECO:0000256" key="1">
    <source>
        <dbReference type="ARBA" id="ARBA00009437"/>
    </source>
</evidence>
<evidence type="ECO:0000313" key="7">
    <source>
        <dbReference type="Proteomes" id="UP001243844"/>
    </source>
</evidence>
<dbReference type="PANTHER" id="PTHR30419">
    <property type="entry name" value="HTH-TYPE TRANSCRIPTIONAL REGULATOR YBHD"/>
    <property type="match status" value="1"/>
</dbReference>
<protein>
    <submittedName>
        <fullName evidence="6">LysR family transcriptional regulator</fullName>
    </submittedName>
</protein>
<evidence type="ECO:0000313" key="6">
    <source>
        <dbReference type="EMBL" id="MDQ8935851.1"/>
    </source>
</evidence>
<dbReference type="SUPFAM" id="SSF46785">
    <property type="entry name" value="Winged helix' DNA-binding domain"/>
    <property type="match status" value="1"/>
</dbReference>
<keyword evidence="2" id="KW-0805">Transcription regulation</keyword>
<accession>A0AAW8J6W0</accession>
<keyword evidence="3" id="KW-0238">DNA-binding</keyword>